<feature type="transmembrane region" description="Helical" evidence="2">
    <location>
        <begin position="61"/>
        <end position="78"/>
    </location>
</feature>
<keyword evidence="4" id="KW-1185">Reference proteome</keyword>
<accession>A0ABU2BYI8</accession>
<gene>
    <name evidence="3" type="ORF">J2S63_003018</name>
</gene>
<organism evidence="3 4">
    <name type="scientific">Nocardioides marmoribigeumensis</name>
    <dbReference type="NCBI Taxonomy" id="433649"/>
    <lineage>
        <taxon>Bacteria</taxon>
        <taxon>Bacillati</taxon>
        <taxon>Actinomycetota</taxon>
        <taxon>Actinomycetes</taxon>
        <taxon>Propionibacteriales</taxon>
        <taxon>Nocardioidaceae</taxon>
        <taxon>Nocardioides</taxon>
    </lineage>
</organism>
<evidence type="ECO:0000313" key="4">
    <source>
        <dbReference type="Proteomes" id="UP001183648"/>
    </source>
</evidence>
<feature type="transmembrane region" description="Helical" evidence="2">
    <location>
        <begin position="120"/>
        <end position="141"/>
    </location>
</feature>
<feature type="region of interest" description="Disordered" evidence="1">
    <location>
        <begin position="1"/>
        <end position="24"/>
    </location>
</feature>
<comment type="caution">
    <text evidence="3">The sequence shown here is derived from an EMBL/GenBank/DDBJ whole genome shotgun (WGS) entry which is preliminary data.</text>
</comment>
<feature type="compositionally biased region" description="Low complexity" evidence="1">
    <location>
        <begin position="1"/>
        <end position="15"/>
    </location>
</feature>
<feature type="transmembrane region" description="Helical" evidence="2">
    <location>
        <begin position="98"/>
        <end position="114"/>
    </location>
</feature>
<sequence>MTIQHTPAPARTASPTPTPPGEVPAFRRHGLTLTAGATAWAGAIAVLGFDGPELAQSVEHTGSGLFQVGLLALLRVLWRTRALGEGRLARAALRVETALVLLAMASTVGAATHLDDLDRLGWALLDVCWPLSMAGMFLLGIRTAVAGRWRGVSRWWPMVAESWAFVVIPTLALRGEEAGRAVAAAHLVVGYAVLGLVVARKRQ</sequence>
<keyword evidence="2" id="KW-1133">Transmembrane helix</keyword>
<dbReference type="Proteomes" id="UP001183648">
    <property type="component" value="Unassembled WGS sequence"/>
</dbReference>
<name>A0ABU2BYI8_9ACTN</name>
<feature type="transmembrane region" description="Helical" evidence="2">
    <location>
        <begin position="178"/>
        <end position="199"/>
    </location>
</feature>
<evidence type="ECO:0000256" key="2">
    <source>
        <dbReference type="SAM" id="Phobius"/>
    </source>
</evidence>
<protein>
    <submittedName>
        <fullName evidence="3">Uncharacterized protein</fullName>
    </submittedName>
</protein>
<keyword evidence="2" id="KW-0812">Transmembrane</keyword>
<dbReference type="EMBL" id="JAVDYG010000001">
    <property type="protein sequence ID" value="MDR7363465.1"/>
    <property type="molecule type" value="Genomic_DNA"/>
</dbReference>
<keyword evidence="2" id="KW-0472">Membrane</keyword>
<feature type="transmembrane region" description="Helical" evidence="2">
    <location>
        <begin position="30"/>
        <end position="49"/>
    </location>
</feature>
<proteinExistence type="predicted"/>
<evidence type="ECO:0000313" key="3">
    <source>
        <dbReference type="EMBL" id="MDR7363465.1"/>
    </source>
</evidence>
<feature type="transmembrane region" description="Helical" evidence="2">
    <location>
        <begin position="153"/>
        <end position="172"/>
    </location>
</feature>
<dbReference type="RefSeq" id="WP_310303905.1">
    <property type="nucleotide sequence ID" value="NZ_BAAAPS010000003.1"/>
</dbReference>
<reference evidence="3 4" key="1">
    <citation type="submission" date="2023-07" db="EMBL/GenBank/DDBJ databases">
        <title>Sequencing the genomes of 1000 actinobacteria strains.</title>
        <authorList>
            <person name="Klenk H.-P."/>
        </authorList>
    </citation>
    <scope>NUCLEOTIDE SEQUENCE [LARGE SCALE GENOMIC DNA]</scope>
    <source>
        <strain evidence="3 4">DSM 19426</strain>
    </source>
</reference>
<evidence type="ECO:0000256" key="1">
    <source>
        <dbReference type="SAM" id="MobiDB-lite"/>
    </source>
</evidence>